<dbReference type="InterPro" id="IPR007214">
    <property type="entry name" value="YbaK/aa-tRNA-synth-assoc-dom"/>
</dbReference>
<proteinExistence type="inferred from homology"/>
<dbReference type="Pfam" id="PF04073">
    <property type="entry name" value="tRNA_edit"/>
    <property type="match status" value="1"/>
</dbReference>
<reference evidence="3" key="2">
    <citation type="journal article" date="2021" name="PeerJ">
        <title>Extensive microbial diversity within the chicken gut microbiome revealed by metagenomics and culture.</title>
        <authorList>
            <person name="Gilroy R."/>
            <person name="Ravi A."/>
            <person name="Getino M."/>
            <person name="Pursley I."/>
            <person name="Horton D.L."/>
            <person name="Alikhan N.F."/>
            <person name="Baker D."/>
            <person name="Gharbi K."/>
            <person name="Hall N."/>
            <person name="Watson M."/>
            <person name="Adriaenssens E.M."/>
            <person name="Foster-Nyarko E."/>
            <person name="Jarju S."/>
            <person name="Secka A."/>
            <person name="Antonio M."/>
            <person name="Oren A."/>
            <person name="Chaudhuri R.R."/>
            <person name="La Ragione R."/>
            <person name="Hildebrand F."/>
            <person name="Pallen M.J."/>
        </authorList>
    </citation>
    <scope>NUCLEOTIDE SEQUENCE</scope>
    <source>
        <strain evidence="3">CHK147-3167</strain>
    </source>
</reference>
<dbReference type="Proteomes" id="UP000886786">
    <property type="component" value="Unassembled WGS sequence"/>
</dbReference>
<comment type="similarity">
    <text evidence="1">Belongs to the PRORSD1 family.</text>
</comment>
<sequence length="153" mass="17801">MDEVFKTLKKLNIEYKMINHEPVFIVKNAQKIKENISGVGCKNLFLKNKNGYYLLIAEDQTKIDLKNLSQKLNGHLSFGSEEELKRILKLSKGSVSPFGIINDKNHVVTILIDERLKQKRLLFHPNINTKTISIMQQDLIKFVEFEGNNYLFY</sequence>
<dbReference type="PANTHER" id="PTHR31423">
    <property type="entry name" value="YBAK DOMAIN-CONTAINING PROTEIN"/>
    <property type="match status" value="1"/>
</dbReference>
<evidence type="ECO:0000259" key="2">
    <source>
        <dbReference type="Pfam" id="PF04073"/>
    </source>
</evidence>
<dbReference type="FunFam" id="3.90.960.10:FF:000005">
    <property type="entry name" value="Putative prolyl-tRNA synthetase"/>
    <property type="match status" value="1"/>
</dbReference>
<dbReference type="GO" id="GO:0002161">
    <property type="term" value="F:aminoacyl-tRNA deacylase activity"/>
    <property type="evidence" value="ECO:0007669"/>
    <property type="project" value="InterPro"/>
</dbReference>
<evidence type="ECO:0000313" key="3">
    <source>
        <dbReference type="EMBL" id="HIQ90790.1"/>
    </source>
</evidence>
<dbReference type="AlphaFoldDB" id="A0A9D0ZSX3"/>
<dbReference type="PANTHER" id="PTHR31423:SF3">
    <property type="entry name" value="PROLYL-TRNA SYNTHETASE ASSOCIATED DOMAIN-CONTAINING PROTEIN 1-RELATED"/>
    <property type="match status" value="1"/>
</dbReference>
<gene>
    <name evidence="3" type="ORF">IAB27_04115</name>
</gene>
<dbReference type="InterPro" id="IPR040285">
    <property type="entry name" value="ProX/PRXD1"/>
</dbReference>
<dbReference type="SUPFAM" id="SSF55826">
    <property type="entry name" value="YbaK/ProRS associated domain"/>
    <property type="match status" value="1"/>
</dbReference>
<accession>A0A9D0ZSX3</accession>
<evidence type="ECO:0000313" key="4">
    <source>
        <dbReference type="Proteomes" id="UP000886786"/>
    </source>
</evidence>
<evidence type="ECO:0000256" key="1">
    <source>
        <dbReference type="ARBA" id="ARBA00010201"/>
    </source>
</evidence>
<dbReference type="EMBL" id="DVFV01000072">
    <property type="protein sequence ID" value="HIQ90790.1"/>
    <property type="molecule type" value="Genomic_DNA"/>
</dbReference>
<organism evidence="3 4">
    <name type="scientific">Candidatus Coprosoma intestinipullorum</name>
    <dbReference type="NCBI Taxonomy" id="2840752"/>
    <lineage>
        <taxon>Bacteria</taxon>
        <taxon>Bacillati</taxon>
        <taxon>Bacillota</taxon>
        <taxon>Bacillota incertae sedis</taxon>
        <taxon>Candidatus Coprosoma</taxon>
    </lineage>
</organism>
<comment type="caution">
    <text evidence="3">The sequence shown here is derived from an EMBL/GenBank/DDBJ whole genome shotgun (WGS) entry which is preliminary data.</text>
</comment>
<dbReference type="Gene3D" id="3.90.960.10">
    <property type="entry name" value="YbaK/aminoacyl-tRNA synthetase-associated domain"/>
    <property type="match status" value="1"/>
</dbReference>
<dbReference type="CDD" id="cd04335">
    <property type="entry name" value="PrdX_deacylase"/>
    <property type="match status" value="1"/>
</dbReference>
<feature type="domain" description="YbaK/aminoacyl-tRNA synthetase-associated" evidence="2">
    <location>
        <begin position="38"/>
        <end position="142"/>
    </location>
</feature>
<dbReference type="InterPro" id="IPR036754">
    <property type="entry name" value="YbaK/aa-tRNA-synt-asso_dom_sf"/>
</dbReference>
<name>A0A9D0ZSX3_9FIRM</name>
<reference evidence="3" key="1">
    <citation type="submission" date="2020-10" db="EMBL/GenBank/DDBJ databases">
        <authorList>
            <person name="Gilroy R."/>
        </authorList>
    </citation>
    <scope>NUCLEOTIDE SEQUENCE</scope>
    <source>
        <strain evidence="3">CHK147-3167</strain>
    </source>
</reference>
<protein>
    <submittedName>
        <fullName evidence="3">Prolyl-tRNA synthetase associated domain-containing protein</fullName>
    </submittedName>
</protein>